<protein>
    <recommendedName>
        <fullName evidence="7">NHL repeat containing protein</fullName>
    </recommendedName>
</protein>
<dbReference type="InterPro" id="IPR011042">
    <property type="entry name" value="6-blade_b-propeller_TolB-like"/>
</dbReference>
<keyword evidence="1" id="KW-0732">Signal</keyword>
<feature type="repeat" description="NHL" evidence="4">
    <location>
        <begin position="138"/>
        <end position="164"/>
    </location>
</feature>
<evidence type="ECO:0008006" key="7">
    <source>
        <dbReference type="Google" id="ProtNLM"/>
    </source>
</evidence>
<evidence type="ECO:0000313" key="5">
    <source>
        <dbReference type="EMBL" id="CAF4887261.1"/>
    </source>
</evidence>
<dbReference type="CDD" id="cd05819">
    <property type="entry name" value="NHL"/>
    <property type="match status" value="1"/>
</dbReference>
<evidence type="ECO:0000256" key="2">
    <source>
        <dbReference type="ARBA" id="ARBA00022737"/>
    </source>
</evidence>
<dbReference type="AlphaFoldDB" id="A0A821UBC9"/>
<sequence length="250" mass="25990">MVHSTHSSCLVWNQNPIAVAGNGTAGNNTRSLNGPWDLSIDTNLNLYVSDGGNNRIIKFSSGNLVGIPLISRVGNGLSQVSNPSGSIMDANGNLYVSDMFNYRIMKYANISSASQSIIGQVVPGGSFGFNYNQQWISWGVAVDALGNVFVSDYGNNRVMKWAPRSTNGTLVAGIGNGTAGNGTNQLSCPLGIYIDQSMALYIADACNGRIQKWLSGASTGTTVGGANGQLGTRIASISAASSKVASMAVP</sequence>
<dbReference type="PANTHER" id="PTHR10680">
    <property type="entry name" value="PEPTIDYL-GLYCINE ALPHA-AMIDATING MONOOXYGENASE"/>
    <property type="match status" value="1"/>
</dbReference>
<evidence type="ECO:0000256" key="3">
    <source>
        <dbReference type="ARBA" id="ARBA00023180"/>
    </source>
</evidence>
<dbReference type="EMBL" id="CAJOBR010009021">
    <property type="protein sequence ID" value="CAF4887261.1"/>
    <property type="molecule type" value="Genomic_DNA"/>
</dbReference>
<organism evidence="5 6">
    <name type="scientific">Rotaria socialis</name>
    <dbReference type="NCBI Taxonomy" id="392032"/>
    <lineage>
        <taxon>Eukaryota</taxon>
        <taxon>Metazoa</taxon>
        <taxon>Spiralia</taxon>
        <taxon>Gnathifera</taxon>
        <taxon>Rotifera</taxon>
        <taxon>Eurotatoria</taxon>
        <taxon>Bdelloidea</taxon>
        <taxon>Philodinida</taxon>
        <taxon>Philodinidae</taxon>
        <taxon>Rotaria</taxon>
    </lineage>
</organism>
<accession>A0A821UBC9</accession>
<keyword evidence="3" id="KW-0325">Glycoprotein</keyword>
<name>A0A821UBC9_9BILA</name>
<dbReference type="PANTHER" id="PTHR10680:SF14">
    <property type="entry name" value="PEPTIDYL-GLYCINE ALPHA-AMIDATING MONOOXYGENASE"/>
    <property type="match status" value="1"/>
</dbReference>
<evidence type="ECO:0000256" key="4">
    <source>
        <dbReference type="PROSITE-ProRule" id="PRU00504"/>
    </source>
</evidence>
<feature type="repeat" description="NHL" evidence="4">
    <location>
        <begin position="23"/>
        <end position="62"/>
    </location>
</feature>
<evidence type="ECO:0000256" key="1">
    <source>
        <dbReference type="ARBA" id="ARBA00022729"/>
    </source>
</evidence>
<evidence type="ECO:0000313" key="6">
    <source>
        <dbReference type="Proteomes" id="UP000663848"/>
    </source>
</evidence>
<dbReference type="SUPFAM" id="SSF101898">
    <property type="entry name" value="NHL repeat"/>
    <property type="match status" value="1"/>
</dbReference>
<keyword evidence="2" id="KW-0677">Repeat</keyword>
<dbReference type="InterPro" id="IPR001258">
    <property type="entry name" value="NHL_repeat"/>
</dbReference>
<reference evidence="5" key="1">
    <citation type="submission" date="2021-02" db="EMBL/GenBank/DDBJ databases">
        <authorList>
            <person name="Nowell W R."/>
        </authorList>
    </citation>
    <scope>NUCLEOTIDE SEQUENCE</scope>
</reference>
<gene>
    <name evidence="5" type="ORF">QYT958_LOCUS29818</name>
</gene>
<comment type="caution">
    <text evidence="5">The sequence shown here is derived from an EMBL/GenBank/DDBJ whole genome shotgun (WGS) entry which is preliminary data.</text>
</comment>
<feature type="non-terminal residue" evidence="5">
    <location>
        <position position="1"/>
    </location>
</feature>
<dbReference type="PROSITE" id="PS51125">
    <property type="entry name" value="NHL"/>
    <property type="match status" value="2"/>
</dbReference>
<dbReference type="Pfam" id="PF01436">
    <property type="entry name" value="NHL"/>
    <property type="match status" value="2"/>
</dbReference>
<dbReference type="Gene3D" id="2.120.10.30">
    <property type="entry name" value="TolB, C-terminal domain"/>
    <property type="match status" value="1"/>
</dbReference>
<proteinExistence type="predicted"/>
<dbReference type="Proteomes" id="UP000663848">
    <property type="component" value="Unassembled WGS sequence"/>
</dbReference>